<dbReference type="InterPro" id="IPR050275">
    <property type="entry name" value="PGM_Phosphatase"/>
</dbReference>
<dbReference type="CDD" id="cd07067">
    <property type="entry name" value="HP_PGM_like"/>
    <property type="match status" value="1"/>
</dbReference>
<evidence type="ECO:0000256" key="2">
    <source>
        <dbReference type="PIRSR" id="PIRSR613078-2"/>
    </source>
</evidence>
<comment type="caution">
    <text evidence="3">The sequence shown here is derived from an EMBL/GenBank/DDBJ whole genome shotgun (WGS) entry which is preliminary data.</text>
</comment>
<dbReference type="Gene3D" id="3.40.50.1240">
    <property type="entry name" value="Phosphoglycerate mutase-like"/>
    <property type="match status" value="1"/>
</dbReference>
<feature type="active site" description="Proton donor/acceptor" evidence="1">
    <location>
        <position position="83"/>
    </location>
</feature>
<protein>
    <submittedName>
        <fullName evidence="3">Alpha-ribazole phosphatase</fullName>
    </submittedName>
</protein>
<dbReference type="Pfam" id="PF00300">
    <property type="entry name" value="His_Phos_1"/>
    <property type="match status" value="1"/>
</dbReference>
<dbReference type="GO" id="GO:0016791">
    <property type="term" value="F:phosphatase activity"/>
    <property type="evidence" value="ECO:0007669"/>
    <property type="project" value="TreeGrafter"/>
</dbReference>
<dbReference type="Proteomes" id="UP000391919">
    <property type="component" value="Unassembled WGS sequence"/>
</dbReference>
<gene>
    <name evidence="3" type="ORF">BpJC7_00320</name>
</gene>
<evidence type="ECO:0000256" key="1">
    <source>
        <dbReference type="PIRSR" id="PIRSR613078-1"/>
    </source>
</evidence>
<proteinExistence type="predicted"/>
<keyword evidence="4" id="KW-1185">Reference proteome</keyword>
<dbReference type="EMBL" id="BKZQ01000001">
    <property type="protein sequence ID" value="GER68729.1"/>
    <property type="molecule type" value="Genomic_DNA"/>
</dbReference>
<dbReference type="PANTHER" id="PTHR48100">
    <property type="entry name" value="BROAD-SPECIFICITY PHOSPHATASE YOR283W-RELATED"/>
    <property type="match status" value="1"/>
</dbReference>
<name>A0A5J4JBV8_9BACI</name>
<feature type="active site" description="Tele-phosphohistidine intermediate" evidence="1">
    <location>
        <position position="9"/>
    </location>
</feature>
<evidence type="ECO:0000313" key="3">
    <source>
        <dbReference type="EMBL" id="GER68729.1"/>
    </source>
</evidence>
<organism evidence="3 4">
    <name type="scientific">Weizmannia acidilactici</name>
    <dbReference type="NCBI Taxonomy" id="2607726"/>
    <lineage>
        <taxon>Bacteria</taxon>
        <taxon>Bacillati</taxon>
        <taxon>Bacillota</taxon>
        <taxon>Bacilli</taxon>
        <taxon>Bacillales</taxon>
        <taxon>Bacillaceae</taxon>
        <taxon>Heyndrickxia</taxon>
    </lineage>
</organism>
<dbReference type="InterPro" id="IPR029033">
    <property type="entry name" value="His_PPase_superfam"/>
</dbReference>
<feature type="binding site" evidence="2">
    <location>
        <position position="59"/>
    </location>
    <ligand>
        <name>substrate</name>
    </ligand>
</feature>
<dbReference type="RefSeq" id="WP_151681169.1">
    <property type="nucleotide sequence ID" value="NZ_BKZP01000019.1"/>
</dbReference>
<dbReference type="AlphaFoldDB" id="A0A5J4JBV8"/>
<feature type="binding site" evidence="2">
    <location>
        <begin position="8"/>
        <end position="15"/>
    </location>
    <ligand>
        <name>substrate</name>
    </ligand>
</feature>
<sequence length="206" mass="23494">MATFYFVRHGQTEWNADRNRYCGRSDIGLSELGIRQAELAAEALKDVPFDAAYSSTLSRAYDTAEILLRGRNLPIGKDPRIVETDFGMWEGERLEDFSVKFPDNWEAWLRDPGTTKAGYTGENAVQVYTRFRECVDELAQKHPDGTILVVAHSMAVRFFVAGTLQVPFKNYRMIPQDNTGITIYKQTPEDSRFLAININTHLYSIK</sequence>
<dbReference type="InterPro" id="IPR013078">
    <property type="entry name" value="His_Pase_superF_clade-1"/>
</dbReference>
<accession>A0A5J4JBV8</accession>
<dbReference type="SMART" id="SM00855">
    <property type="entry name" value="PGAM"/>
    <property type="match status" value="1"/>
</dbReference>
<reference evidence="3 4" key="1">
    <citation type="submission" date="2019-09" db="EMBL/GenBank/DDBJ databases">
        <title>Draft genome sequence of Bacillus sp. JC-7.</title>
        <authorList>
            <person name="Tanaka N."/>
            <person name="Shiwa Y."/>
            <person name="Fujita N."/>
            <person name="Tanasupawat S."/>
        </authorList>
    </citation>
    <scope>NUCLEOTIDE SEQUENCE [LARGE SCALE GENOMIC DNA]</scope>
    <source>
        <strain evidence="3 4">JC-7</strain>
    </source>
</reference>
<evidence type="ECO:0000313" key="4">
    <source>
        <dbReference type="Proteomes" id="UP000391919"/>
    </source>
</evidence>
<dbReference type="SUPFAM" id="SSF53254">
    <property type="entry name" value="Phosphoglycerate mutase-like"/>
    <property type="match status" value="1"/>
</dbReference>